<comment type="caution">
    <text evidence="1">The sequence shown here is derived from an EMBL/GenBank/DDBJ whole genome shotgun (WGS) entry which is preliminary data.</text>
</comment>
<sequence>MAKTAAERQKNYWVSRQFAGDNGERRISAYVSI</sequence>
<evidence type="ECO:0000313" key="2">
    <source>
        <dbReference type="Proteomes" id="UP001158049"/>
    </source>
</evidence>
<dbReference type="EMBL" id="FXUL01000005">
    <property type="protein sequence ID" value="SMP57977.1"/>
    <property type="molecule type" value="Genomic_DNA"/>
</dbReference>
<reference evidence="1 2" key="1">
    <citation type="submission" date="2017-05" db="EMBL/GenBank/DDBJ databases">
        <authorList>
            <person name="Varghese N."/>
            <person name="Submissions S."/>
        </authorList>
    </citation>
    <scope>NUCLEOTIDE SEQUENCE [LARGE SCALE GENOMIC DNA]</scope>
    <source>
        <strain evidence="1 2">DSM 26001</strain>
    </source>
</reference>
<organism evidence="1 2">
    <name type="scientific">Noviherbaspirillum suwonense</name>
    <dbReference type="NCBI Taxonomy" id="1224511"/>
    <lineage>
        <taxon>Bacteria</taxon>
        <taxon>Pseudomonadati</taxon>
        <taxon>Pseudomonadota</taxon>
        <taxon>Betaproteobacteria</taxon>
        <taxon>Burkholderiales</taxon>
        <taxon>Oxalobacteraceae</taxon>
        <taxon>Noviherbaspirillum</taxon>
    </lineage>
</organism>
<evidence type="ECO:0000313" key="1">
    <source>
        <dbReference type="EMBL" id="SMP57977.1"/>
    </source>
</evidence>
<protein>
    <submittedName>
        <fullName evidence="1">Uncharacterized protein</fullName>
    </submittedName>
</protein>
<name>A0ABY1Q6H1_9BURK</name>
<accession>A0ABY1Q6H1</accession>
<gene>
    <name evidence="1" type="ORF">SAMN06295970_105190</name>
</gene>
<proteinExistence type="predicted"/>
<dbReference type="Proteomes" id="UP001158049">
    <property type="component" value="Unassembled WGS sequence"/>
</dbReference>
<keyword evidence="2" id="KW-1185">Reference proteome</keyword>